<accession>A0A271LA02</accession>
<reference evidence="1 2" key="1">
    <citation type="submission" date="2017-08" db="EMBL/GenBank/DDBJ databases">
        <title>Mesorhizobium wenxinae sp. nov., a novel rhizobial species isolated from root nodules of chickpea (Cicer arietinum L.).</title>
        <authorList>
            <person name="Zhang J."/>
        </authorList>
    </citation>
    <scope>NUCLEOTIDE SEQUENCE [LARGE SCALE GENOMIC DNA]</scope>
    <source>
        <strain evidence="1 2">SDW018</strain>
    </source>
</reference>
<dbReference type="EMBL" id="NPKJ01000075">
    <property type="protein sequence ID" value="PAQ04941.1"/>
    <property type="molecule type" value="Genomic_DNA"/>
</dbReference>
<proteinExistence type="predicted"/>
<dbReference type="RefSeq" id="WP_095496349.1">
    <property type="nucleotide sequence ID" value="NZ_NPKJ01000075.1"/>
</dbReference>
<sequence length="363" mass="38223">MAVAWIGNRETLVERAAAHAAALLGSSRCPVFSLDTDIHGTRAAIALAERVGAAYDHADSAAVSRETALFTDKGAMTVAPGEARRRADVVVIVGELPQIHHQFVSELSATVPDLSAKNQREIFLVGSNGASAPPLNNGRTATLLSCGEASLGATLAALRAQWKGRQTSQPVSNFDDFTKALEAAHFPVFLFSGDATEGLALEMLQGLITDLNRKSRASGLHLPASENGWGSALASTWMTGFPLRTGFARGVPEFDPWRYDVARMIADGEADLHLRISSSIVQPQKKKNRMALIALAKTEEPIAGAAVTIAIGEAGVDHEAVVYSSRTGSLRSIDARAASELPSAATVIRLVASHVSAEAALPC</sequence>
<name>A0A271LA02_9HYPH</name>
<dbReference type="AlphaFoldDB" id="A0A271LA02"/>
<protein>
    <submittedName>
        <fullName evidence="1">Tungsten formylmethanofuran dehydrogenase</fullName>
    </submittedName>
</protein>
<dbReference type="OrthoDB" id="7914675at2"/>
<dbReference type="Proteomes" id="UP000216442">
    <property type="component" value="Unassembled WGS sequence"/>
</dbReference>
<organism evidence="1 2">
    <name type="scientific">Mesorhizobium temperatum</name>
    <dbReference type="NCBI Taxonomy" id="241416"/>
    <lineage>
        <taxon>Bacteria</taxon>
        <taxon>Pseudomonadati</taxon>
        <taxon>Pseudomonadota</taxon>
        <taxon>Alphaproteobacteria</taxon>
        <taxon>Hyphomicrobiales</taxon>
        <taxon>Phyllobacteriaceae</taxon>
        <taxon>Mesorhizobium</taxon>
    </lineage>
</organism>
<evidence type="ECO:0000313" key="2">
    <source>
        <dbReference type="Proteomes" id="UP000216442"/>
    </source>
</evidence>
<comment type="caution">
    <text evidence="1">The sequence shown here is derived from an EMBL/GenBank/DDBJ whole genome shotgun (WGS) entry which is preliminary data.</text>
</comment>
<gene>
    <name evidence="1" type="ORF">CIT26_32260</name>
</gene>
<keyword evidence="2" id="KW-1185">Reference proteome</keyword>
<evidence type="ECO:0000313" key="1">
    <source>
        <dbReference type="EMBL" id="PAQ04941.1"/>
    </source>
</evidence>